<dbReference type="KEGG" id="baqk:QN215_06120"/>
<reference evidence="2" key="1">
    <citation type="submission" date="2023-07" db="EMBL/GenBank/DDBJ databases">
        <title>Bifidobacterium aquikefiriaerophilum sp. nov. and Bifidobacterium eccum sp. nov., isolated from water kefir.</title>
        <authorList>
            <person name="Breselge S."/>
            <person name="Bellassi P."/>
            <person name="Barcenilla C."/>
            <person name="Alvarez-Ordonez A."/>
            <person name="Morelli L."/>
            <person name="Cotter P.D."/>
        </authorList>
    </citation>
    <scope>NUCLEOTIDE SEQUENCE</scope>
    <source>
        <strain evidence="2">WK041_4_12</strain>
    </source>
</reference>
<accession>A0AB39U4E2</accession>
<evidence type="ECO:0000313" key="2">
    <source>
        <dbReference type="EMBL" id="XDS43863.1"/>
    </source>
</evidence>
<dbReference type="RefSeq" id="WP_369343457.1">
    <property type="nucleotide sequence ID" value="NZ_CP129674.1"/>
</dbReference>
<dbReference type="AlphaFoldDB" id="A0AB39U4E2"/>
<sequence>MSRRHQVPGLSNSPLSWLAALIIVVLIAVWQGFGNAHSASDQASRSSNQASASSEASRTSDVLSGNAGASFAPAFKAPVSYAVALGYAQQSNVATPHIKGYSRNSQFGDWQKSSSLCGYGTTRDYVLQRDLTNVAMNQYCKVQSGDFLDPYTGKSMHFLKGPKTSDAIQIDHIVAVQDAWASGLWQTSRAGERVTYYNDPQVLQASDAASNEAKGAGVDWDAATNPVWLPSNIAWRCDYMAKRASIKHQYHLSMSQGEKAQTVNVLAQCAKA</sequence>
<protein>
    <submittedName>
        <fullName evidence="2">Uncharacterized protein</fullName>
    </submittedName>
</protein>
<feature type="compositionally biased region" description="Low complexity" evidence="1">
    <location>
        <begin position="40"/>
        <end position="57"/>
    </location>
</feature>
<evidence type="ECO:0000256" key="1">
    <source>
        <dbReference type="SAM" id="MobiDB-lite"/>
    </source>
</evidence>
<gene>
    <name evidence="2" type="ORF">QN215_06120</name>
</gene>
<organism evidence="2">
    <name type="scientific">Bifidobacterium aquikefiricola</name>
    <dbReference type="NCBI Taxonomy" id="3059038"/>
    <lineage>
        <taxon>Bacteria</taxon>
        <taxon>Bacillati</taxon>
        <taxon>Actinomycetota</taxon>
        <taxon>Actinomycetes</taxon>
        <taxon>Bifidobacteriales</taxon>
        <taxon>Bifidobacteriaceae</taxon>
        <taxon>Bifidobacterium</taxon>
    </lineage>
</organism>
<name>A0AB39U4E2_9BIFI</name>
<dbReference type="EMBL" id="CP129674">
    <property type="protein sequence ID" value="XDS43863.1"/>
    <property type="molecule type" value="Genomic_DNA"/>
</dbReference>
<proteinExistence type="predicted"/>
<feature type="region of interest" description="Disordered" evidence="1">
    <location>
        <begin position="40"/>
        <end position="61"/>
    </location>
</feature>